<dbReference type="EMBL" id="UGHV01000001">
    <property type="protein sequence ID" value="STO97112.1"/>
    <property type="molecule type" value="Genomic_DNA"/>
</dbReference>
<dbReference type="InterPro" id="IPR023148">
    <property type="entry name" value="tRNA_m1G_MeTrfase_C_sf"/>
</dbReference>
<feature type="domain" description="tRNA methyltransferase TRMD/TRM10-type" evidence="18">
    <location>
        <begin position="1"/>
        <end position="231"/>
    </location>
</feature>
<evidence type="ECO:0000313" key="20">
    <source>
        <dbReference type="Proteomes" id="UP000254841"/>
    </source>
</evidence>
<feature type="binding site" evidence="15 16">
    <location>
        <begin position="138"/>
        <end position="143"/>
    </location>
    <ligand>
        <name>S-adenosyl-L-methionine</name>
        <dbReference type="ChEBI" id="CHEBI:59789"/>
    </ligand>
</feature>
<evidence type="ECO:0000256" key="10">
    <source>
        <dbReference type="ARBA" id="ARBA00022691"/>
    </source>
</evidence>
<dbReference type="GO" id="GO:0005829">
    <property type="term" value="C:cytosol"/>
    <property type="evidence" value="ECO:0007669"/>
    <property type="project" value="TreeGrafter"/>
</dbReference>
<comment type="subcellular location">
    <subcellularLocation>
        <location evidence="2 15 17">Cytoplasm</location>
    </subcellularLocation>
</comment>
<dbReference type="PANTHER" id="PTHR46417:SF1">
    <property type="entry name" value="TRNA (GUANINE-N(1)-)-METHYLTRANSFERASE"/>
    <property type="match status" value="1"/>
</dbReference>
<keyword evidence="7 15" id="KW-0963">Cytoplasm</keyword>
<evidence type="ECO:0000256" key="4">
    <source>
        <dbReference type="ARBA" id="ARBA00011738"/>
    </source>
</evidence>
<dbReference type="OrthoDB" id="9807416at2"/>
<evidence type="ECO:0000256" key="8">
    <source>
        <dbReference type="ARBA" id="ARBA00022603"/>
    </source>
</evidence>
<dbReference type="InterPro" id="IPR016009">
    <property type="entry name" value="tRNA_MeTrfase_TRMD/TRM10"/>
</dbReference>
<evidence type="ECO:0000256" key="1">
    <source>
        <dbReference type="ARBA" id="ARBA00002634"/>
    </source>
</evidence>
<sequence length="249" mass="27942">MTFSFITLFPTLIESYFQESILKIAREKGLITIDTIQLRDFARDSYKSVDAPQIGGGAGQVLLPCVLEGAIQHTIAKPSQPPESKKAHIIFLTPCAKQFTQHDAMRLAQKEHIVFVCGRYEGFDERAIEAYADEVFSVGDFIVTGGELAALCLCDSIARQIPEVLGNSESLQGESFEGFLLEAPVFARTNDGVKDFAPISEYSKGNHNRIAVLKNHLALCKTRYFRPDLFERWKTTQRVCDEKPIHRKL</sequence>
<dbReference type="RefSeq" id="WP_115012308.1">
    <property type="nucleotide sequence ID" value="NZ_UGHV01000001.1"/>
</dbReference>
<evidence type="ECO:0000256" key="14">
    <source>
        <dbReference type="ARBA" id="ARBA00047783"/>
    </source>
</evidence>
<name>A0A377J3N4_9HELI</name>
<dbReference type="Gene3D" id="3.40.1280.10">
    <property type="match status" value="1"/>
</dbReference>
<comment type="subunit">
    <text evidence="4 15 17">Homodimer.</text>
</comment>
<organism evidence="19 20">
    <name type="scientific">Helicobacter canis</name>
    <dbReference type="NCBI Taxonomy" id="29419"/>
    <lineage>
        <taxon>Bacteria</taxon>
        <taxon>Pseudomonadati</taxon>
        <taxon>Campylobacterota</taxon>
        <taxon>Epsilonproteobacteria</taxon>
        <taxon>Campylobacterales</taxon>
        <taxon>Helicobacteraceae</taxon>
        <taxon>Helicobacter</taxon>
    </lineage>
</organism>
<comment type="catalytic activity">
    <reaction evidence="14 15 17">
        <text>guanosine(37) in tRNA + S-adenosyl-L-methionine = N(1)-methylguanosine(37) in tRNA + S-adenosyl-L-homocysteine + H(+)</text>
        <dbReference type="Rhea" id="RHEA:36899"/>
        <dbReference type="Rhea" id="RHEA-COMP:10145"/>
        <dbReference type="Rhea" id="RHEA-COMP:10147"/>
        <dbReference type="ChEBI" id="CHEBI:15378"/>
        <dbReference type="ChEBI" id="CHEBI:57856"/>
        <dbReference type="ChEBI" id="CHEBI:59789"/>
        <dbReference type="ChEBI" id="CHEBI:73542"/>
        <dbReference type="ChEBI" id="CHEBI:74269"/>
        <dbReference type="EC" id="2.1.1.228"/>
    </reaction>
</comment>
<evidence type="ECO:0000256" key="16">
    <source>
        <dbReference type="PIRSR" id="PIRSR000386-1"/>
    </source>
</evidence>
<dbReference type="InterPro" id="IPR002649">
    <property type="entry name" value="tRNA_m1G_MeTrfase_TrmD"/>
</dbReference>
<keyword evidence="10 15" id="KW-0949">S-adenosyl-L-methionine</keyword>
<evidence type="ECO:0000256" key="15">
    <source>
        <dbReference type="HAMAP-Rule" id="MF_00605"/>
    </source>
</evidence>
<keyword evidence="8 15" id="KW-0489">Methyltransferase</keyword>
<protein>
    <recommendedName>
        <fullName evidence="6 15">tRNA (guanine-N(1)-)-methyltransferase</fullName>
        <ecNumber evidence="5 15">2.1.1.228</ecNumber>
    </recommendedName>
    <alternativeName>
        <fullName evidence="12 15">M1G-methyltransferase</fullName>
    </alternativeName>
    <alternativeName>
        <fullName evidence="13 15">tRNA [GM37] methyltransferase</fullName>
    </alternativeName>
</protein>
<dbReference type="NCBIfam" id="TIGR00088">
    <property type="entry name" value="trmD"/>
    <property type="match status" value="1"/>
</dbReference>
<gene>
    <name evidence="15 19" type="primary">trmD</name>
    <name evidence="19" type="ORF">NCTC12410_00934</name>
</gene>
<evidence type="ECO:0000256" key="7">
    <source>
        <dbReference type="ARBA" id="ARBA00022490"/>
    </source>
</evidence>
<dbReference type="PANTHER" id="PTHR46417">
    <property type="entry name" value="TRNA (GUANINE-N(1)-)-METHYLTRANSFERASE"/>
    <property type="match status" value="1"/>
</dbReference>
<reference evidence="19 20" key="1">
    <citation type="submission" date="2018-06" db="EMBL/GenBank/DDBJ databases">
        <authorList>
            <consortium name="Pathogen Informatics"/>
            <person name="Doyle S."/>
        </authorList>
    </citation>
    <scope>NUCLEOTIDE SEQUENCE [LARGE SCALE GENOMIC DNA]</scope>
    <source>
        <strain evidence="19 20">NCTC12410</strain>
    </source>
</reference>
<evidence type="ECO:0000256" key="5">
    <source>
        <dbReference type="ARBA" id="ARBA00012807"/>
    </source>
</evidence>
<dbReference type="Pfam" id="PF01746">
    <property type="entry name" value="tRNA_m1G_MT"/>
    <property type="match status" value="1"/>
</dbReference>
<dbReference type="GO" id="GO:0052906">
    <property type="term" value="F:tRNA (guanine(37)-N1)-methyltransferase activity"/>
    <property type="evidence" value="ECO:0007669"/>
    <property type="project" value="UniProtKB-UniRule"/>
</dbReference>
<dbReference type="Gene3D" id="1.10.1270.20">
    <property type="entry name" value="tRNA(m1g37)methyltransferase, domain 2"/>
    <property type="match status" value="1"/>
</dbReference>
<evidence type="ECO:0000256" key="13">
    <source>
        <dbReference type="ARBA" id="ARBA00033392"/>
    </source>
</evidence>
<evidence type="ECO:0000256" key="17">
    <source>
        <dbReference type="RuleBase" id="RU003464"/>
    </source>
</evidence>
<evidence type="ECO:0000256" key="6">
    <source>
        <dbReference type="ARBA" id="ARBA00014679"/>
    </source>
</evidence>
<comment type="function">
    <text evidence="1 15 17">Specifically methylates guanosine-37 in various tRNAs.</text>
</comment>
<comment type="similarity">
    <text evidence="3 15 17">Belongs to the RNA methyltransferase TrmD family.</text>
</comment>
<dbReference type="InterPro" id="IPR029028">
    <property type="entry name" value="Alpha/beta_knot_MTases"/>
</dbReference>
<evidence type="ECO:0000256" key="9">
    <source>
        <dbReference type="ARBA" id="ARBA00022679"/>
    </source>
</evidence>
<dbReference type="NCBIfam" id="NF000648">
    <property type="entry name" value="PRK00026.1"/>
    <property type="match status" value="1"/>
</dbReference>
<dbReference type="EC" id="2.1.1.228" evidence="5 15"/>
<evidence type="ECO:0000259" key="18">
    <source>
        <dbReference type="Pfam" id="PF01746"/>
    </source>
</evidence>
<feature type="binding site" evidence="15 16">
    <location>
        <position position="118"/>
    </location>
    <ligand>
        <name>S-adenosyl-L-methionine</name>
        <dbReference type="ChEBI" id="CHEBI:59789"/>
    </ligand>
</feature>
<accession>A0A377J3N4</accession>
<evidence type="ECO:0000256" key="12">
    <source>
        <dbReference type="ARBA" id="ARBA00029736"/>
    </source>
</evidence>
<dbReference type="InterPro" id="IPR029026">
    <property type="entry name" value="tRNA_m1G_MTases_N"/>
</dbReference>
<dbReference type="AlphaFoldDB" id="A0A377J3N4"/>
<dbReference type="PIRSF" id="PIRSF000386">
    <property type="entry name" value="tRNA_mtase"/>
    <property type="match status" value="1"/>
</dbReference>
<evidence type="ECO:0000256" key="11">
    <source>
        <dbReference type="ARBA" id="ARBA00022694"/>
    </source>
</evidence>
<keyword evidence="9 15" id="KW-0808">Transferase</keyword>
<dbReference type="GO" id="GO:0002939">
    <property type="term" value="P:tRNA N1-guanine methylation"/>
    <property type="evidence" value="ECO:0007669"/>
    <property type="project" value="TreeGrafter"/>
</dbReference>
<evidence type="ECO:0000256" key="3">
    <source>
        <dbReference type="ARBA" id="ARBA00007630"/>
    </source>
</evidence>
<keyword evidence="11 15" id="KW-0819">tRNA processing</keyword>
<evidence type="ECO:0000313" key="19">
    <source>
        <dbReference type="EMBL" id="STO97112.1"/>
    </source>
</evidence>
<dbReference type="Proteomes" id="UP000254841">
    <property type="component" value="Unassembled WGS sequence"/>
</dbReference>
<dbReference type="SUPFAM" id="SSF75217">
    <property type="entry name" value="alpha/beta knot"/>
    <property type="match status" value="1"/>
</dbReference>
<proteinExistence type="inferred from homology"/>
<dbReference type="HAMAP" id="MF_00605">
    <property type="entry name" value="TrmD"/>
    <property type="match status" value="1"/>
</dbReference>
<evidence type="ECO:0000256" key="2">
    <source>
        <dbReference type="ARBA" id="ARBA00004496"/>
    </source>
</evidence>